<reference evidence="1 2" key="1">
    <citation type="submission" date="2023-11" db="EMBL/GenBank/DDBJ databases">
        <title>Novel species in genus Nocardioides.</title>
        <authorList>
            <person name="Zhou H."/>
        </authorList>
    </citation>
    <scope>NUCLEOTIDE SEQUENCE [LARGE SCALE GENOMIC DNA]</scope>
    <source>
        <strain evidence="1 2">S-58</strain>
    </source>
</reference>
<dbReference type="RefSeq" id="WP_322424451.1">
    <property type="nucleotide sequence ID" value="NZ_JAXQPW010000004.1"/>
</dbReference>
<organism evidence="1 2">
    <name type="scientific">Nocardioides renjunii</name>
    <dbReference type="NCBI Taxonomy" id="3095075"/>
    <lineage>
        <taxon>Bacteria</taxon>
        <taxon>Bacillati</taxon>
        <taxon>Actinomycetota</taxon>
        <taxon>Actinomycetes</taxon>
        <taxon>Propionibacteriales</taxon>
        <taxon>Nocardioidaceae</taxon>
        <taxon>Nocardioides</taxon>
    </lineage>
</organism>
<gene>
    <name evidence="1" type="ORF">SFC79_11370</name>
</gene>
<proteinExistence type="predicted"/>
<dbReference type="EMBL" id="JAXQPW010000004">
    <property type="protein sequence ID" value="MDZ5662365.1"/>
    <property type="molecule type" value="Genomic_DNA"/>
</dbReference>
<evidence type="ECO:0000313" key="1">
    <source>
        <dbReference type="EMBL" id="MDZ5662365.1"/>
    </source>
</evidence>
<comment type="caution">
    <text evidence="1">The sequence shown here is derived from an EMBL/GenBank/DDBJ whole genome shotgun (WGS) entry which is preliminary data.</text>
</comment>
<dbReference type="Proteomes" id="UP001291999">
    <property type="component" value="Unassembled WGS sequence"/>
</dbReference>
<evidence type="ECO:0000313" key="2">
    <source>
        <dbReference type="Proteomes" id="UP001291999"/>
    </source>
</evidence>
<protein>
    <submittedName>
        <fullName evidence="1">Helix-turn-helix domain-containing protein</fullName>
    </submittedName>
</protein>
<sequence>MNDQQTNDAAQEDPSDHMMLLHSDVVHGEEWVTFFGPALSQPVKVKFNLGADGRSRIVGVLIDNDQVVTSKTLREPRLAAMEVKLNNVIRESRQLVLSERSLATKRLASDSDPDAKAREQEHLSNIDIFERRLEHALAKVAVTQGSSSATFGSRGRGATPPSDEDYLHFARLYLEQLAEHPRGAVQATARAAGMNRSTVYRWLEVCRQRQYVPPKDER</sequence>
<name>A0ABU5KD55_9ACTN</name>
<keyword evidence="2" id="KW-1185">Reference proteome</keyword>
<accession>A0ABU5KD55</accession>